<organism evidence="2 3">
    <name type="scientific">Candidatus Chisholmbacteria bacterium RIFCSPHIGHO2_01_FULL_52_32</name>
    <dbReference type="NCBI Taxonomy" id="1797591"/>
    <lineage>
        <taxon>Bacteria</taxon>
        <taxon>Candidatus Chisholmiibacteriota</taxon>
    </lineage>
</organism>
<name>A0A1G1VSR8_9BACT</name>
<evidence type="ECO:0000313" key="3">
    <source>
        <dbReference type="Proteomes" id="UP000179233"/>
    </source>
</evidence>
<gene>
    <name evidence="2" type="ORF">A2786_03060</name>
</gene>
<feature type="coiled-coil region" evidence="1">
    <location>
        <begin position="34"/>
        <end position="68"/>
    </location>
</feature>
<comment type="caution">
    <text evidence="2">The sequence shown here is derived from an EMBL/GenBank/DDBJ whole genome shotgun (WGS) entry which is preliminary data.</text>
</comment>
<evidence type="ECO:0000313" key="2">
    <source>
        <dbReference type="EMBL" id="OGY18453.1"/>
    </source>
</evidence>
<proteinExistence type="predicted"/>
<sequence length="99" mass="10897">MKPKLLRTPKKLILVVIAAVITLMFGNLVVSNVLATSGERLRSLENRKANLTSQNERLRLEINTLSSLRTLEARATNLGLTGTVKTVNVPLKPPIAMHQ</sequence>
<evidence type="ECO:0008006" key="4">
    <source>
        <dbReference type="Google" id="ProtNLM"/>
    </source>
</evidence>
<evidence type="ECO:0000256" key="1">
    <source>
        <dbReference type="SAM" id="Coils"/>
    </source>
</evidence>
<dbReference type="AlphaFoldDB" id="A0A1G1VSR8"/>
<dbReference type="EMBL" id="MHCJ01000003">
    <property type="protein sequence ID" value="OGY18453.1"/>
    <property type="molecule type" value="Genomic_DNA"/>
</dbReference>
<accession>A0A1G1VSR8</accession>
<keyword evidence="1" id="KW-0175">Coiled coil</keyword>
<protein>
    <recommendedName>
        <fullName evidence="4">Cell division protein FtsL</fullName>
    </recommendedName>
</protein>
<reference evidence="2 3" key="1">
    <citation type="journal article" date="2016" name="Nat. Commun.">
        <title>Thousands of microbial genomes shed light on interconnected biogeochemical processes in an aquifer system.</title>
        <authorList>
            <person name="Anantharaman K."/>
            <person name="Brown C.T."/>
            <person name="Hug L.A."/>
            <person name="Sharon I."/>
            <person name="Castelle C.J."/>
            <person name="Probst A.J."/>
            <person name="Thomas B.C."/>
            <person name="Singh A."/>
            <person name="Wilkins M.J."/>
            <person name="Karaoz U."/>
            <person name="Brodie E.L."/>
            <person name="Williams K.H."/>
            <person name="Hubbard S.S."/>
            <person name="Banfield J.F."/>
        </authorList>
    </citation>
    <scope>NUCLEOTIDE SEQUENCE [LARGE SCALE GENOMIC DNA]</scope>
</reference>
<dbReference type="Proteomes" id="UP000179233">
    <property type="component" value="Unassembled WGS sequence"/>
</dbReference>